<accession>A0A9P5VPL6</accession>
<evidence type="ECO:0000256" key="1">
    <source>
        <dbReference type="SAM" id="MobiDB-lite"/>
    </source>
</evidence>
<keyword evidence="2" id="KW-0812">Transmembrane</keyword>
<feature type="compositionally biased region" description="Polar residues" evidence="1">
    <location>
        <begin position="249"/>
        <end position="261"/>
    </location>
</feature>
<feature type="compositionally biased region" description="Low complexity" evidence="1">
    <location>
        <begin position="313"/>
        <end position="322"/>
    </location>
</feature>
<feature type="transmembrane region" description="Helical" evidence="2">
    <location>
        <begin position="48"/>
        <end position="69"/>
    </location>
</feature>
<keyword evidence="2" id="KW-1133">Transmembrane helix</keyword>
<keyword evidence="2" id="KW-0472">Membrane</keyword>
<gene>
    <name evidence="3" type="ORF">BG006_011053</name>
</gene>
<comment type="caution">
    <text evidence="3">The sequence shown here is derived from an EMBL/GenBank/DDBJ whole genome shotgun (WGS) entry which is preliminary data.</text>
</comment>
<feature type="transmembrane region" description="Helical" evidence="2">
    <location>
        <begin position="124"/>
        <end position="146"/>
    </location>
</feature>
<evidence type="ECO:0000256" key="2">
    <source>
        <dbReference type="SAM" id="Phobius"/>
    </source>
</evidence>
<reference evidence="3" key="1">
    <citation type="journal article" date="2020" name="Fungal Divers.">
        <title>Resolving the Mortierellaceae phylogeny through synthesis of multi-gene phylogenetics and phylogenomics.</title>
        <authorList>
            <person name="Vandepol N."/>
            <person name="Liber J."/>
            <person name="Desiro A."/>
            <person name="Na H."/>
            <person name="Kennedy M."/>
            <person name="Barry K."/>
            <person name="Grigoriev I.V."/>
            <person name="Miller A.N."/>
            <person name="O'Donnell K."/>
            <person name="Stajich J.E."/>
            <person name="Bonito G."/>
        </authorList>
    </citation>
    <scope>NUCLEOTIDE SEQUENCE</scope>
    <source>
        <strain evidence="3">NVP1</strain>
    </source>
</reference>
<proteinExistence type="predicted"/>
<sequence>MQSSIRINSPAAVKIVYTIVYAFYACISLFIALYLARVPEFRRFKALIFLYWILITCTIVEGIYFGIMISKLKSKLVSYCDDRTAPANRGGPPGTETDSGNVIMPTTTKPITCHRNQALFVSVFYVLGPGGWLILHISWILVVVLYSKALRRRYPSAGDEDTTKVLPYHNSHLSQYQDPASKQGFVRPSSPMSGAWNTIHRTFSSHSQLNSGKDNRATEMGVIPGVHPYQTHPSQEATYQQGGDKVTLQRPSASARTSSVLRSPFKRGSTDALAQGQTSDLQHIDSDDESESSDDEGDEEGLARGRHQSRTDGSTSTVSTGVAGEIPADGKGWWLRQMEGKKRGEFCPCMNTSELRVTKNEACWCGKERHESHARLSVASGSASGSGSGSRPSPSFSAPRALSPAGPSSSRPSSSSVTLPREPSPVHHQTEPRQD</sequence>
<feature type="compositionally biased region" description="Acidic residues" evidence="1">
    <location>
        <begin position="286"/>
        <end position="300"/>
    </location>
</feature>
<keyword evidence="4" id="KW-1185">Reference proteome</keyword>
<feature type="region of interest" description="Disordered" evidence="1">
    <location>
        <begin position="376"/>
        <end position="435"/>
    </location>
</feature>
<name>A0A9P5VPL6_9FUNG</name>
<dbReference type="EMBL" id="JAAAUY010000092">
    <property type="protein sequence ID" value="KAF9335628.1"/>
    <property type="molecule type" value="Genomic_DNA"/>
</dbReference>
<evidence type="ECO:0000313" key="4">
    <source>
        <dbReference type="Proteomes" id="UP000696485"/>
    </source>
</evidence>
<protein>
    <submittedName>
        <fullName evidence="3">Uncharacterized protein</fullName>
    </submittedName>
</protein>
<feature type="region of interest" description="Disordered" evidence="1">
    <location>
        <begin position="205"/>
        <end position="328"/>
    </location>
</feature>
<dbReference type="Proteomes" id="UP000696485">
    <property type="component" value="Unassembled WGS sequence"/>
</dbReference>
<dbReference type="PROSITE" id="PS51257">
    <property type="entry name" value="PROKAR_LIPOPROTEIN"/>
    <property type="match status" value="1"/>
</dbReference>
<feature type="transmembrane region" description="Helical" evidence="2">
    <location>
        <begin position="15"/>
        <end position="36"/>
    </location>
</feature>
<dbReference type="AlphaFoldDB" id="A0A9P5VPL6"/>
<feature type="compositionally biased region" description="Low complexity" evidence="1">
    <location>
        <begin position="376"/>
        <end position="416"/>
    </location>
</feature>
<evidence type="ECO:0000313" key="3">
    <source>
        <dbReference type="EMBL" id="KAF9335628.1"/>
    </source>
</evidence>
<feature type="compositionally biased region" description="Polar residues" evidence="1">
    <location>
        <begin position="231"/>
        <end position="241"/>
    </location>
</feature>
<organism evidence="3 4">
    <name type="scientific">Podila minutissima</name>
    <dbReference type="NCBI Taxonomy" id="64525"/>
    <lineage>
        <taxon>Eukaryota</taxon>
        <taxon>Fungi</taxon>
        <taxon>Fungi incertae sedis</taxon>
        <taxon>Mucoromycota</taxon>
        <taxon>Mortierellomycotina</taxon>
        <taxon>Mortierellomycetes</taxon>
        <taxon>Mortierellales</taxon>
        <taxon>Mortierellaceae</taxon>
        <taxon>Podila</taxon>
    </lineage>
</organism>
<feature type="compositionally biased region" description="Basic and acidic residues" evidence="1">
    <location>
        <begin position="424"/>
        <end position="435"/>
    </location>
</feature>